<accession>A0A8H7AKJ9</accession>
<dbReference type="Proteomes" id="UP000606974">
    <property type="component" value="Unassembled WGS sequence"/>
</dbReference>
<protein>
    <recommendedName>
        <fullName evidence="3">Major facilitator superfamily (MFS) profile domain-containing protein</fullName>
    </recommendedName>
</protein>
<sequence length="123" mass="13001">MTASFIFLSASTKKSEAAIAGGGFFLSSSLGEVAGMSVQSAILQATLKRTLESKLTGVEGSAEIIRHVTSSVSNMWLLPRELQNVITGFYLQGLGCTHVFSLACALSVFLLAFTAREHTLDVG</sequence>
<dbReference type="AlphaFoldDB" id="A0A8H7AKJ9"/>
<organism evidence="1 2">
    <name type="scientific">Endocarpon pusillum</name>
    <dbReference type="NCBI Taxonomy" id="364733"/>
    <lineage>
        <taxon>Eukaryota</taxon>
        <taxon>Fungi</taxon>
        <taxon>Dikarya</taxon>
        <taxon>Ascomycota</taxon>
        <taxon>Pezizomycotina</taxon>
        <taxon>Eurotiomycetes</taxon>
        <taxon>Chaetothyriomycetidae</taxon>
        <taxon>Verrucariales</taxon>
        <taxon>Verrucariaceae</taxon>
        <taxon>Endocarpon</taxon>
    </lineage>
</organism>
<evidence type="ECO:0008006" key="3">
    <source>
        <dbReference type="Google" id="ProtNLM"/>
    </source>
</evidence>
<proteinExistence type="predicted"/>
<reference evidence="1" key="1">
    <citation type="submission" date="2020-02" db="EMBL/GenBank/DDBJ databases">
        <authorList>
            <person name="Palmer J.M."/>
        </authorList>
    </citation>
    <scope>NUCLEOTIDE SEQUENCE</scope>
    <source>
        <strain evidence="1">EPUS1.4</strain>
        <tissue evidence="1">Thallus</tissue>
    </source>
</reference>
<evidence type="ECO:0000313" key="2">
    <source>
        <dbReference type="Proteomes" id="UP000606974"/>
    </source>
</evidence>
<gene>
    <name evidence="1" type="ORF">GJ744_008678</name>
</gene>
<keyword evidence="2" id="KW-1185">Reference proteome</keyword>
<comment type="caution">
    <text evidence="1">The sequence shown here is derived from an EMBL/GenBank/DDBJ whole genome shotgun (WGS) entry which is preliminary data.</text>
</comment>
<dbReference type="EMBL" id="JAACFV010000049">
    <property type="protein sequence ID" value="KAF7508801.1"/>
    <property type="molecule type" value="Genomic_DNA"/>
</dbReference>
<evidence type="ECO:0000313" key="1">
    <source>
        <dbReference type="EMBL" id="KAF7508801.1"/>
    </source>
</evidence>
<name>A0A8H7AKJ9_9EURO</name>